<feature type="non-terminal residue" evidence="1">
    <location>
        <position position="1"/>
    </location>
</feature>
<name>A0A0F8ZS85_9ZZZZ</name>
<protein>
    <submittedName>
        <fullName evidence="1">Uncharacterized protein</fullName>
    </submittedName>
</protein>
<dbReference type="AlphaFoldDB" id="A0A0F8ZS85"/>
<proteinExistence type="predicted"/>
<dbReference type="EMBL" id="LAZR01058719">
    <property type="protein sequence ID" value="KKK69294.1"/>
    <property type="molecule type" value="Genomic_DNA"/>
</dbReference>
<comment type="caution">
    <text evidence="1">The sequence shown here is derived from an EMBL/GenBank/DDBJ whole genome shotgun (WGS) entry which is preliminary data.</text>
</comment>
<accession>A0A0F8ZS85</accession>
<evidence type="ECO:0000313" key="1">
    <source>
        <dbReference type="EMBL" id="KKK69294.1"/>
    </source>
</evidence>
<gene>
    <name evidence="1" type="ORF">LCGC14_2935490</name>
</gene>
<organism evidence="1">
    <name type="scientific">marine sediment metagenome</name>
    <dbReference type="NCBI Taxonomy" id="412755"/>
    <lineage>
        <taxon>unclassified sequences</taxon>
        <taxon>metagenomes</taxon>
        <taxon>ecological metagenomes</taxon>
    </lineage>
</organism>
<sequence>PDLHQTHTIAVDGSVAVAASFPDTTRSVTFKFRVNRTSAAADGKIVTLGNEGHIGFDVGRLEVVTGGSTFRAPFVGAPRDSAEIVVAIRPIDGQVRAWVDSDCVIAADTFLSAFSWAIFGNVAYGSVGGATVLSDLDIFDFQLPRHFDECGSIPDTGFCQLLYRAAIAANLSTSEVPFLGDH</sequence>
<reference evidence="1" key="1">
    <citation type="journal article" date="2015" name="Nature">
        <title>Complex archaea that bridge the gap between prokaryotes and eukaryotes.</title>
        <authorList>
            <person name="Spang A."/>
            <person name="Saw J.H."/>
            <person name="Jorgensen S.L."/>
            <person name="Zaremba-Niedzwiedzka K."/>
            <person name="Martijn J."/>
            <person name="Lind A.E."/>
            <person name="van Eijk R."/>
            <person name="Schleper C."/>
            <person name="Guy L."/>
            <person name="Ettema T.J."/>
        </authorList>
    </citation>
    <scope>NUCLEOTIDE SEQUENCE</scope>
</reference>